<dbReference type="RefSeq" id="WP_120573516.1">
    <property type="nucleotide sequence ID" value="NZ_CP024087.1"/>
</dbReference>
<gene>
    <name evidence="1" type="ORF">CSH63_32870</name>
</gene>
<protein>
    <submittedName>
        <fullName evidence="1">Uncharacterized protein</fullName>
    </submittedName>
</protein>
<proteinExistence type="predicted"/>
<organism evidence="1 2">
    <name type="scientific">Micromonospora tulbaghiae</name>
    <dbReference type="NCBI Taxonomy" id="479978"/>
    <lineage>
        <taxon>Bacteria</taxon>
        <taxon>Bacillati</taxon>
        <taxon>Actinomycetota</taxon>
        <taxon>Actinomycetes</taxon>
        <taxon>Micromonosporales</taxon>
        <taxon>Micromonosporaceae</taxon>
        <taxon>Micromonospora</taxon>
    </lineage>
</organism>
<dbReference type="KEGG" id="mtua:CSH63_32870"/>
<reference evidence="1 2" key="1">
    <citation type="submission" date="2017-10" db="EMBL/GenBank/DDBJ databases">
        <title>Integration of genomic and chemical information greatly accelerates assignment of the full stereostructure of myelolactone, a potent inhibitor of myeloma from a marine-derived Micromonospora.</title>
        <authorList>
            <person name="Kim M.C."/>
            <person name="Machado H."/>
            <person name="Jensen P.R."/>
            <person name="Fenical W."/>
        </authorList>
    </citation>
    <scope>NUCLEOTIDE SEQUENCE [LARGE SCALE GENOMIC DNA]</scope>
    <source>
        <strain evidence="1 2">CNY-010</strain>
    </source>
</reference>
<accession>A0A386WXI6</accession>
<dbReference type="Proteomes" id="UP000267804">
    <property type="component" value="Chromosome"/>
</dbReference>
<sequence length="197" mass="20705">MSAEHNLIELDDHDRQSAGRTAPVRLVAKRGRNVRLVAAFVVGVVLGGIGAGELRDSREERERNASVSLVAFPASVGSGGSDATGILQMDGQLAVINAGPAPITVSSATGQRPAVQVHDTGQSRLLRPGGTGWISVKLRIECTLAFGSEPLSIRFSVQTADRQVREVSYPVAVAGSAWHHGAERPCAGLADSAMYRD</sequence>
<dbReference type="EMBL" id="CP024087">
    <property type="protein sequence ID" value="AYF32150.1"/>
    <property type="molecule type" value="Genomic_DNA"/>
</dbReference>
<name>A0A386WXI6_9ACTN</name>
<evidence type="ECO:0000313" key="1">
    <source>
        <dbReference type="EMBL" id="AYF32150.1"/>
    </source>
</evidence>
<evidence type="ECO:0000313" key="2">
    <source>
        <dbReference type="Proteomes" id="UP000267804"/>
    </source>
</evidence>
<dbReference type="AlphaFoldDB" id="A0A386WXI6"/>